<dbReference type="InterPro" id="IPR042127">
    <property type="entry name" value="TMEM45"/>
</dbReference>
<evidence type="ECO:0000256" key="3">
    <source>
        <dbReference type="ARBA" id="ARBA00022692"/>
    </source>
</evidence>
<feature type="transmembrane region" description="Helical" evidence="6">
    <location>
        <begin position="51"/>
        <end position="73"/>
    </location>
</feature>
<comment type="subcellular location">
    <subcellularLocation>
        <location evidence="1">Membrane</location>
        <topology evidence="1">Multi-pass membrane protein</topology>
    </subcellularLocation>
</comment>
<feature type="transmembrane region" description="Helical" evidence="6">
    <location>
        <begin position="179"/>
        <end position="198"/>
    </location>
</feature>
<protein>
    <submittedName>
        <fullName evidence="7">Uncharacterized protein</fullName>
    </submittedName>
</protein>
<dbReference type="GO" id="GO:0016020">
    <property type="term" value="C:membrane"/>
    <property type="evidence" value="ECO:0007669"/>
    <property type="project" value="UniProtKB-SubCell"/>
</dbReference>
<dbReference type="InterPro" id="IPR006904">
    <property type="entry name" value="DUF716"/>
</dbReference>
<dbReference type="PANTHER" id="PTHR16007:SF15">
    <property type="entry name" value="TRANSMEMBRANE PROTEIN 45B"/>
    <property type="match status" value="1"/>
</dbReference>
<dbReference type="EMBL" id="BEGY01000014">
    <property type="protein sequence ID" value="GAX75801.1"/>
    <property type="molecule type" value="Genomic_DNA"/>
</dbReference>
<sequence length="328" mass="36970">MDGMNGDFTVENLRILANCSECPASEFETMFQDPMWNCDGTPNYHPGGGNWLGHVFPGTIFIFWGSHWLLGFVRHYFECQQHSRPYLSKTCYRFLWCPERWPLEACVKFLLPIINILLEVWLAHGWDGYKNVICYSGERRGGRIYGEHIGNWQHAYMYPGFILSGLVDLVNLHTELPQGTSLAFLSLGLTCPALLMMLHKKHSPMEIFVHAALFYSMMSTAVCTAAEAAWRGNPLLTGGRIASMFLQGAWFIAAARMLYGGLDAWRPSSEDDMAPVIYAPILFMVLACTIMMGVIAVFILGYIIYNPGTWSKTRERHKTAAGANPLAF</sequence>
<keyword evidence="4 6" id="KW-1133">Transmembrane helix</keyword>
<evidence type="ECO:0000256" key="2">
    <source>
        <dbReference type="ARBA" id="ARBA00006948"/>
    </source>
</evidence>
<evidence type="ECO:0000256" key="1">
    <source>
        <dbReference type="ARBA" id="ARBA00004141"/>
    </source>
</evidence>
<dbReference type="PANTHER" id="PTHR16007">
    <property type="entry name" value="EPIDIDYMAL MEMBRANE PROTEIN E9-RELATED"/>
    <property type="match status" value="1"/>
</dbReference>
<comment type="similarity">
    <text evidence="2">Belongs to the TMEM45 family.</text>
</comment>
<gene>
    <name evidence="7" type="ORF">CEUSTIGMA_g3244.t1</name>
</gene>
<proteinExistence type="inferred from homology"/>
<name>A0A250WY99_9CHLO</name>
<feature type="transmembrane region" description="Helical" evidence="6">
    <location>
        <begin position="241"/>
        <end position="259"/>
    </location>
</feature>
<evidence type="ECO:0000313" key="8">
    <source>
        <dbReference type="Proteomes" id="UP000232323"/>
    </source>
</evidence>
<feature type="transmembrane region" description="Helical" evidence="6">
    <location>
        <begin position="207"/>
        <end position="229"/>
    </location>
</feature>
<evidence type="ECO:0000256" key="5">
    <source>
        <dbReference type="ARBA" id="ARBA00023136"/>
    </source>
</evidence>
<keyword evidence="5 6" id="KW-0472">Membrane</keyword>
<comment type="caution">
    <text evidence="7">The sequence shown here is derived from an EMBL/GenBank/DDBJ whole genome shotgun (WGS) entry which is preliminary data.</text>
</comment>
<evidence type="ECO:0000256" key="6">
    <source>
        <dbReference type="SAM" id="Phobius"/>
    </source>
</evidence>
<dbReference type="Proteomes" id="UP000232323">
    <property type="component" value="Unassembled WGS sequence"/>
</dbReference>
<dbReference type="Pfam" id="PF04819">
    <property type="entry name" value="DUF716"/>
    <property type="match status" value="1"/>
</dbReference>
<keyword evidence="8" id="KW-1185">Reference proteome</keyword>
<accession>A0A250WY99</accession>
<organism evidence="7 8">
    <name type="scientific">Chlamydomonas eustigma</name>
    <dbReference type="NCBI Taxonomy" id="1157962"/>
    <lineage>
        <taxon>Eukaryota</taxon>
        <taxon>Viridiplantae</taxon>
        <taxon>Chlorophyta</taxon>
        <taxon>core chlorophytes</taxon>
        <taxon>Chlorophyceae</taxon>
        <taxon>CS clade</taxon>
        <taxon>Chlamydomonadales</taxon>
        <taxon>Chlamydomonadaceae</taxon>
        <taxon>Chlamydomonas</taxon>
    </lineage>
</organism>
<dbReference type="OrthoDB" id="551896at2759"/>
<reference evidence="7 8" key="1">
    <citation type="submission" date="2017-08" db="EMBL/GenBank/DDBJ databases">
        <title>Acidophilic green algal genome provides insights into adaptation to an acidic environment.</title>
        <authorList>
            <person name="Hirooka S."/>
            <person name="Hirose Y."/>
            <person name="Kanesaki Y."/>
            <person name="Higuchi S."/>
            <person name="Fujiwara T."/>
            <person name="Onuma R."/>
            <person name="Era A."/>
            <person name="Ohbayashi R."/>
            <person name="Uzuka A."/>
            <person name="Nozaki H."/>
            <person name="Yoshikawa H."/>
            <person name="Miyagishima S.Y."/>
        </authorList>
    </citation>
    <scope>NUCLEOTIDE SEQUENCE [LARGE SCALE GENOMIC DNA]</scope>
    <source>
        <strain evidence="7 8">NIES-2499</strain>
    </source>
</reference>
<dbReference type="AlphaFoldDB" id="A0A250WY99"/>
<keyword evidence="3 6" id="KW-0812">Transmembrane</keyword>
<evidence type="ECO:0000256" key="4">
    <source>
        <dbReference type="ARBA" id="ARBA00022989"/>
    </source>
</evidence>
<evidence type="ECO:0000313" key="7">
    <source>
        <dbReference type="EMBL" id="GAX75801.1"/>
    </source>
</evidence>
<feature type="transmembrane region" description="Helical" evidence="6">
    <location>
        <begin position="280"/>
        <end position="305"/>
    </location>
</feature>